<dbReference type="Gene3D" id="1.10.260.40">
    <property type="entry name" value="lambda repressor-like DNA-binding domains"/>
    <property type="match status" value="1"/>
</dbReference>
<comment type="catalytic activity">
    <reaction evidence="7">
        <text>a 2'-deoxycytidine in DNA + S-adenosyl-L-methionine = a 5-methyl-2'-deoxycytidine in DNA + S-adenosyl-L-homocysteine + H(+)</text>
        <dbReference type="Rhea" id="RHEA:13681"/>
        <dbReference type="Rhea" id="RHEA-COMP:11369"/>
        <dbReference type="Rhea" id="RHEA-COMP:11370"/>
        <dbReference type="ChEBI" id="CHEBI:15378"/>
        <dbReference type="ChEBI" id="CHEBI:57856"/>
        <dbReference type="ChEBI" id="CHEBI:59789"/>
        <dbReference type="ChEBI" id="CHEBI:85452"/>
        <dbReference type="ChEBI" id="CHEBI:85454"/>
        <dbReference type="EC" id="2.1.1.37"/>
    </reaction>
</comment>
<evidence type="ECO:0000256" key="5">
    <source>
        <dbReference type="PROSITE-ProRule" id="PRU01016"/>
    </source>
</evidence>
<dbReference type="GO" id="GO:0003677">
    <property type="term" value="F:DNA binding"/>
    <property type="evidence" value="ECO:0007669"/>
    <property type="project" value="InterPro"/>
</dbReference>
<dbReference type="AlphaFoldDB" id="A0A1H6RUH6"/>
<dbReference type="EMBL" id="FNYK01000009">
    <property type="protein sequence ID" value="SEI55195.1"/>
    <property type="molecule type" value="Genomic_DNA"/>
</dbReference>
<dbReference type="Gene3D" id="3.40.50.150">
    <property type="entry name" value="Vaccinia Virus protein VP39"/>
    <property type="match status" value="1"/>
</dbReference>
<keyword evidence="1 5" id="KW-0489">Methyltransferase</keyword>
<dbReference type="PANTHER" id="PTHR46098">
    <property type="entry name" value="TRNA (CYTOSINE(38)-C(5))-METHYLTRANSFERASE"/>
    <property type="match status" value="1"/>
</dbReference>
<organism evidence="9 10">
    <name type="scientific">Sharpea azabuensis</name>
    <dbReference type="NCBI Taxonomy" id="322505"/>
    <lineage>
        <taxon>Bacteria</taxon>
        <taxon>Bacillati</taxon>
        <taxon>Bacillota</taxon>
        <taxon>Erysipelotrichia</taxon>
        <taxon>Erysipelotrichales</taxon>
        <taxon>Coprobacillaceae</taxon>
        <taxon>Sharpea</taxon>
    </lineage>
</organism>
<keyword evidence="3 5" id="KW-0949">S-adenosyl-L-methionine</keyword>
<evidence type="ECO:0000256" key="4">
    <source>
        <dbReference type="ARBA" id="ARBA00022747"/>
    </source>
</evidence>
<dbReference type="InterPro" id="IPR050750">
    <property type="entry name" value="C5-MTase"/>
</dbReference>
<evidence type="ECO:0000313" key="9">
    <source>
        <dbReference type="EMBL" id="SEI55195.1"/>
    </source>
</evidence>
<sequence length="443" mass="50710">MSVKYNKLFDKISERKMTPRELIEEAKCSANILTHLKNNEYISMASLEKICSVLNCGVDDVLEFQNKNINENPYAIKVVSLFSGIGGFEEGLKMAGVNYRVVFASEIDAAARKSYATNFDSTNLFGDITKMDEKMIPDHDLLLAGFPCQSFSIAGKRKGFEDIRGTLFFDVARILNEKKPKYVLLENVKNLISHDQSRTVRKILSTLNDIGYTVDFTVINSSEAGVPQNRDRTYICGIYNGTTKKFDKDIRSVKANSLKEKLNETDFRGFNFFNDISFNNVNKHMEDVLECEVSDDFYYNSVSIKDFLNINHFTDVDNYEERIIKLFDLPREIYNDLERQRRVYSVKGISPTVLARSDSTKIFVERNGEKAIRKITAVENFYMQGFGKKFVDNIKKIGTSKTQMYKQSGNAVSPPVIEGITKKLIYDYLMPEKFNDRNNNDAV</sequence>
<dbReference type="GO" id="GO:0032259">
    <property type="term" value="P:methylation"/>
    <property type="evidence" value="ECO:0007669"/>
    <property type="project" value="UniProtKB-KW"/>
</dbReference>
<dbReference type="GO" id="GO:0003886">
    <property type="term" value="F:DNA (cytosine-5-)-methyltransferase activity"/>
    <property type="evidence" value="ECO:0007669"/>
    <property type="project" value="UniProtKB-EC"/>
</dbReference>
<accession>A0A1H6RUH6</accession>
<dbReference type="RefSeq" id="WP_051646776.1">
    <property type="nucleotide sequence ID" value="NZ_CADBKW010000006.1"/>
</dbReference>
<evidence type="ECO:0000256" key="2">
    <source>
        <dbReference type="ARBA" id="ARBA00022679"/>
    </source>
</evidence>
<name>A0A1H6RUH6_9FIRM</name>
<evidence type="ECO:0000256" key="6">
    <source>
        <dbReference type="RuleBase" id="RU000416"/>
    </source>
</evidence>
<protein>
    <recommendedName>
        <fullName evidence="7">Cytosine-specific methyltransferase</fullName>
        <ecNumber evidence="7">2.1.1.37</ecNumber>
    </recommendedName>
</protein>
<dbReference type="Pfam" id="PF13443">
    <property type="entry name" value="HTH_26"/>
    <property type="match status" value="1"/>
</dbReference>
<dbReference type="GO" id="GO:0009307">
    <property type="term" value="P:DNA restriction-modification system"/>
    <property type="evidence" value="ECO:0007669"/>
    <property type="project" value="UniProtKB-KW"/>
</dbReference>
<evidence type="ECO:0000313" key="10">
    <source>
        <dbReference type="Proteomes" id="UP000183028"/>
    </source>
</evidence>
<dbReference type="InterPro" id="IPR001387">
    <property type="entry name" value="Cro/C1-type_HTH"/>
</dbReference>
<keyword evidence="2 5" id="KW-0808">Transferase</keyword>
<dbReference type="PROSITE" id="PS00094">
    <property type="entry name" value="C5_MTASE_1"/>
    <property type="match status" value="1"/>
</dbReference>
<dbReference type="InterPro" id="IPR010982">
    <property type="entry name" value="Lambda_DNA-bd_dom_sf"/>
</dbReference>
<dbReference type="Proteomes" id="UP000183028">
    <property type="component" value="Unassembled WGS sequence"/>
</dbReference>
<dbReference type="PRINTS" id="PR00105">
    <property type="entry name" value="C5METTRFRASE"/>
</dbReference>
<feature type="domain" description="HTH cro/C1-type" evidence="8">
    <location>
        <begin position="12"/>
        <end position="65"/>
    </location>
</feature>
<dbReference type="eggNOG" id="COG0270">
    <property type="taxonomic scope" value="Bacteria"/>
</dbReference>
<dbReference type="OrthoDB" id="9813719at2"/>
<feature type="active site" evidence="5">
    <location>
        <position position="148"/>
    </location>
</feature>
<dbReference type="Gene3D" id="3.90.120.10">
    <property type="entry name" value="DNA Methylase, subunit A, domain 2"/>
    <property type="match status" value="1"/>
</dbReference>
<dbReference type="InterPro" id="IPR001525">
    <property type="entry name" value="C5_MeTfrase"/>
</dbReference>
<dbReference type="SUPFAM" id="SSF53335">
    <property type="entry name" value="S-adenosyl-L-methionine-dependent methyltransferases"/>
    <property type="match status" value="1"/>
</dbReference>
<dbReference type="InterPro" id="IPR018117">
    <property type="entry name" value="C5_DNA_meth_AS"/>
</dbReference>
<dbReference type="NCBIfam" id="TIGR00675">
    <property type="entry name" value="dcm"/>
    <property type="match status" value="1"/>
</dbReference>
<evidence type="ECO:0000259" key="8">
    <source>
        <dbReference type="Pfam" id="PF13443"/>
    </source>
</evidence>
<keyword evidence="4" id="KW-0680">Restriction system</keyword>
<dbReference type="EC" id="2.1.1.37" evidence="7"/>
<evidence type="ECO:0000256" key="7">
    <source>
        <dbReference type="RuleBase" id="RU000417"/>
    </source>
</evidence>
<keyword evidence="10" id="KW-1185">Reference proteome</keyword>
<dbReference type="GeneID" id="54121303"/>
<dbReference type="CDD" id="cd00315">
    <property type="entry name" value="Cyt_C5_DNA_methylase"/>
    <property type="match status" value="1"/>
</dbReference>
<evidence type="ECO:0000256" key="3">
    <source>
        <dbReference type="ARBA" id="ARBA00022691"/>
    </source>
</evidence>
<proteinExistence type="inferred from homology"/>
<comment type="similarity">
    <text evidence="5 6">Belongs to the class I-like SAM-binding methyltransferase superfamily. C5-methyltransferase family.</text>
</comment>
<dbReference type="PANTHER" id="PTHR46098:SF1">
    <property type="entry name" value="TRNA (CYTOSINE(38)-C(5))-METHYLTRANSFERASE"/>
    <property type="match status" value="1"/>
</dbReference>
<dbReference type="SUPFAM" id="SSF47413">
    <property type="entry name" value="lambda repressor-like DNA-binding domains"/>
    <property type="match status" value="1"/>
</dbReference>
<dbReference type="eggNOG" id="COG3655">
    <property type="taxonomic scope" value="Bacteria"/>
</dbReference>
<reference evidence="10" key="1">
    <citation type="submission" date="2016-10" db="EMBL/GenBank/DDBJ databases">
        <authorList>
            <person name="Varghese N."/>
        </authorList>
    </citation>
    <scope>NUCLEOTIDE SEQUENCE [LARGE SCALE GENOMIC DNA]</scope>
    <source>
        <strain evidence="10">DSM 20406</strain>
    </source>
</reference>
<dbReference type="Pfam" id="PF00145">
    <property type="entry name" value="DNA_methylase"/>
    <property type="match status" value="1"/>
</dbReference>
<dbReference type="PROSITE" id="PS51679">
    <property type="entry name" value="SAM_MT_C5"/>
    <property type="match status" value="1"/>
</dbReference>
<dbReference type="InterPro" id="IPR029063">
    <property type="entry name" value="SAM-dependent_MTases_sf"/>
</dbReference>
<dbReference type="InterPro" id="IPR031303">
    <property type="entry name" value="C5_meth_CS"/>
</dbReference>
<dbReference type="PROSITE" id="PS00095">
    <property type="entry name" value="C5_MTASE_2"/>
    <property type="match status" value="1"/>
</dbReference>
<evidence type="ECO:0000256" key="1">
    <source>
        <dbReference type="ARBA" id="ARBA00022603"/>
    </source>
</evidence>
<gene>
    <name evidence="9" type="ORF">SAMN04487834_100916</name>
</gene>